<keyword evidence="2" id="KW-1185">Reference proteome</keyword>
<sequence length="146" mass="15717">MGKLRKERVKSHPGISLQQLTGHLAQLPLQFPEVFAIRNNNVYGATENHHATSSVNGSAESVASASDGAASEMGVTCVTDVTGTMYRLFTLYGFISIESPINTSVYFDMQSLENAQHTSLPSSGFQVGDSVVFDVQIGPKDCKAKF</sequence>
<proteinExistence type="predicted"/>
<gene>
    <name evidence="1" type="ORF">HPB48_018129</name>
</gene>
<comment type="caution">
    <text evidence="1">The sequence shown here is derived from an EMBL/GenBank/DDBJ whole genome shotgun (WGS) entry which is preliminary data.</text>
</comment>
<dbReference type="AlphaFoldDB" id="A0A9J6FVI1"/>
<evidence type="ECO:0000313" key="1">
    <source>
        <dbReference type="EMBL" id="KAH9366368.1"/>
    </source>
</evidence>
<evidence type="ECO:0000313" key="2">
    <source>
        <dbReference type="Proteomes" id="UP000821853"/>
    </source>
</evidence>
<dbReference type="VEuPathDB" id="VectorBase:HLOH_041628"/>
<organism evidence="1 2">
    <name type="scientific">Haemaphysalis longicornis</name>
    <name type="common">Bush tick</name>
    <dbReference type="NCBI Taxonomy" id="44386"/>
    <lineage>
        <taxon>Eukaryota</taxon>
        <taxon>Metazoa</taxon>
        <taxon>Ecdysozoa</taxon>
        <taxon>Arthropoda</taxon>
        <taxon>Chelicerata</taxon>
        <taxon>Arachnida</taxon>
        <taxon>Acari</taxon>
        <taxon>Parasitiformes</taxon>
        <taxon>Ixodida</taxon>
        <taxon>Ixodoidea</taxon>
        <taxon>Ixodidae</taxon>
        <taxon>Haemaphysalinae</taxon>
        <taxon>Haemaphysalis</taxon>
    </lineage>
</organism>
<dbReference type="EMBL" id="JABSTR010000004">
    <property type="protein sequence ID" value="KAH9366368.1"/>
    <property type="molecule type" value="Genomic_DNA"/>
</dbReference>
<dbReference type="OrthoDB" id="6428282at2759"/>
<dbReference type="Proteomes" id="UP000821853">
    <property type="component" value="Chromosome 2"/>
</dbReference>
<protein>
    <recommendedName>
        <fullName evidence="3">CSD domain-containing protein</fullName>
    </recommendedName>
</protein>
<evidence type="ECO:0008006" key="3">
    <source>
        <dbReference type="Google" id="ProtNLM"/>
    </source>
</evidence>
<accession>A0A9J6FVI1</accession>
<reference evidence="1 2" key="1">
    <citation type="journal article" date="2020" name="Cell">
        <title>Large-Scale Comparative Analyses of Tick Genomes Elucidate Their Genetic Diversity and Vector Capacities.</title>
        <authorList>
            <consortium name="Tick Genome and Microbiome Consortium (TIGMIC)"/>
            <person name="Jia N."/>
            <person name="Wang J."/>
            <person name="Shi W."/>
            <person name="Du L."/>
            <person name="Sun Y."/>
            <person name="Zhan W."/>
            <person name="Jiang J.F."/>
            <person name="Wang Q."/>
            <person name="Zhang B."/>
            <person name="Ji P."/>
            <person name="Bell-Sakyi L."/>
            <person name="Cui X.M."/>
            <person name="Yuan T.T."/>
            <person name="Jiang B.G."/>
            <person name="Yang W.F."/>
            <person name="Lam T.T."/>
            <person name="Chang Q.C."/>
            <person name="Ding S.J."/>
            <person name="Wang X.J."/>
            <person name="Zhu J.G."/>
            <person name="Ruan X.D."/>
            <person name="Zhao L."/>
            <person name="Wei J.T."/>
            <person name="Ye R.Z."/>
            <person name="Que T.C."/>
            <person name="Du C.H."/>
            <person name="Zhou Y.H."/>
            <person name="Cheng J.X."/>
            <person name="Dai P.F."/>
            <person name="Guo W.B."/>
            <person name="Han X.H."/>
            <person name="Huang E.J."/>
            <person name="Li L.F."/>
            <person name="Wei W."/>
            <person name="Gao Y.C."/>
            <person name="Liu J.Z."/>
            <person name="Shao H.Z."/>
            <person name="Wang X."/>
            <person name="Wang C.C."/>
            <person name="Yang T.C."/>
            <person name="Huo Q.B."/>
            <person name="Li W."/>
            <person name="Chen H.Y."/>
            <person name="Chen S.E."/>
            <person name="Zhou L.G."/>
            <person name="Ni X.B."/>
            <person name="Tian J.H."/>
            <person name="Sheng Y."/>
            <person name="Liu T."/>
            <person name="Pan Y.S."/>
            <person name="Xia L.Y."/>
            <person name="Li J."/>
            <person name="Zhao F."/>
            <person name="Cao W.C."/>
        </authorList>
    </citation>
    <scope>NUCLEOTIDE SEQUENCE [LARGE SCALE GENOMIC DNA]</scope>
    <source>
        <strain evidence="1">HaeL-2018</strain>
    </source>
</reference>
<name>A0A9J6FVI1_HAELO</name>